<feature type="transmembrane region" description="Helical" evidence="4">
    <location>
        <begin position="169"/>
        <end position="188"/>
    </location>
</feature>
<dbReference type="RefSeq" id="WP_353550186.1">
    <property type="nucleotide sequence ID" value="NZ_AP029612.1"/>
</dbReference>
<evidence type="ECO:0000256" key="1">
    <source>
        <dbReference type="ARBA" id="ARBA00022692"/>
    </source>
</evidence>
<dbReference type="PANTHER" id="PTHR23521:SF3">
    <property type="entry name" value="MFS TRANSPORTER"/>
    <property type="match status" value="1"/>
</dbReference>
<feature type="domain" description="Major facilitator superfamily (MFS) profile" evidence="5">
    <location>
        <begin position="1"/>
        <end position="400"/>
    </location>
</feature>
<keyword evidence="1 4" id="KW-0812">Transmembrane</keyword>
<dbReference type="GO" id="GO:0022857">
    <property type="term" value="F:transmembrane transporter activity"/>
    <property type="evidence" value="ECO:0007669"/>
    <property type="project" value="InterPro"/>
</dbReference>
<feature type="transmembrane region" description="Helical" evidence="4">
    <location>
        <begin position="79"/>
        <end position="97"/>
    </location>
</feature>
<feature type="transmembrane region" description="Helical" evidence="4">
    <location>
        <begin position="55"/>
        <end position="72"/>
    </location>
</feature>
<evidence type="ECO:0000313" key="6">
    <source>
        <dbReference type="EMBL" id="BFG69885.1"/>
    </source>
</evidence>
<feature type="transmembrane region" description="Helical" evidence="4">
    <location>
        <begin position="12"/>
        <end position="35"/>
    </location>
</feature>
<feature type="transmembrane region" description="Helical" evidence="4">
    <location>
        <begin position="342"/>
        <end position="365"/>
    </location>
</feature>
<accession>A0AAT9GH13</accession>
<reference evidence="6" key="1">
    <citation type="submission" date="2024-02" db="EMBL/GenBank/DDBJ databases">
        <title>Sediminibacterium planktonica sp. nov. and Sediminibacterium longus sp. nov., isolated from surface lake and river water.</title>
        <authorList>
            <person name="Watanabe K."/>
            <person name="Takemine S."/>
            <person name="Ishii Y."/>
            <person name="Ogata Y."/>
            <person name="Shindo C."/>
            <person name="Suda W."/>
        </authorList>
    </citation>
    <scope>NUCLEOTIDE SEQUENCE</scope>
    <source>
        <strain evidence="6">KACHI17</strain>
    </source>
</reference>
<evidence type="ECO:0000256" key="2">
    <source>
        <dbReference type="ARBA" id="ARBA00022989"/>
    </source>
</evidence>
<dbReference type="AlphaFoldDB" id="A0AAT9GH13"/>
<organism evidence="6">
    <name type="scientific">Sediminibacterium sp. KACHI17</name>
    <dbReference type="NCBI Taxonomy" id="1751071"/>
    <lineage>
        <taxon>Bacteria</taxon>
        <taxon>Pseudomonadati</taxon>
        <taxon>Bacteroidota</taxon>
        <taxon>Chitinophagia</taxon>
        <taxon>Chitinophagales</taxon>
        <taxon>Chitinophagaceae</taxon>
        <taxon>Sediminibacterium</taxon>
    </lineage>
</organism>
<dbReference type="SUPFAM" id="SSF103473">
    <property type="entry name" value="MFS general substrate transporter"/>
    <property type="match status" value="1"/>
</dbReference>
<keyword evidence="2 4" id="KW-1133">Transmembrane helix</keyword>
<dbReference type="InterPro" id="IPR036259">
    <property type="entry name" value="MFS_trans_sf"/>
</dbReference>
<evidence type="ECO:0000256" key="4">
    <source>
        <dbReference type="SAM" id="Phobius"/>
    </source>
</evidence>
<dbReference type="InterPro" id="IPR011701">
    <property type="entry name" value="MFS"/>
</dbReference>
<dbReference type="PANTHER" id="PTHR23521">
    <property type="entry name" value="TRANSPORTER MFS SUPERFAMILY"/>
    <property type="match status" value="1"/>
</dbReference>
<dbReference type="GO" id="GO:0005886">
    <property type="term" value="C:plasma membrane"/>
    <property type="evidence" value="ECO:0007669"/>
    <property type="project" value="TreeGrafter"/>
</dbReference>
<gene>
    <name evidence="6" type="ORF">KACHI17_07660</name>
</gene>
<dbReference type="EMBL" id="AP029612">
    <property type="protein sequence ID" value="BFG69885.1"/>
    <property type="molecule type" value="Genomic_DNA"/>
</dbReference>
<keyword evidence="3 4" id="KW-0472">Membrane</keyword>
<evidence type="ECO:0000256" key="3">
    <source>
        <dbReference type="ARBA" id="ARBA00023136"/>
    </source>
</evidence>
<dbReference type="Pfam" id="PF07690">
    <property type="entry name" value="MFS_1"/>
    <property type="match status" value="1"/>
</dbReference>
<dbReference type="PROSITE" id="PS50850">
    <property type="entry name" value="MFS"/>
    <property type="match status" value="1"/>
</dbReference>
<feature type="transmembrane region" description="Helical" evidence="4">
    <location>
        <begin position="103"/>
        <end position="124"/>
    </location>
</feature>
<name>A0AAT9GH13_9BACT</name>
<sequence>MKQPASSTIPPYVLPLIVISQFAGTSVWFAGNAILPALQLQYHLPDSLLGNITTAVQSGFIIGTLVFALLSIADRFSPVKVFMWCALMAALFNILVIPVSDNMYLLLTLRLLTGFFLAGVYPVGMKIAADWYAKGLGKALGFLVGALVAGKALPHLIKSTIAISNWSEVMILTSCFAAAGGIVVGLFLKDGPNRSKASGLKRMNILALFHNKPFKAASFGYFGHMWELYTFWAFVPLMITWYNHLHATTIPVSFFSFVIIGIGCISCVIGGAVSNKIGSAKVAWASLMISGMCCLLSPLFFYASPVVFITGLLVWGCFVIADSPQFSALVSQTAAPETKGTALTLVTSIGFAITIVSIETLNLIWDNWTSATIDKYWLLPLLAAGPIFGLTKMKTLLKKN</sequence>
<evidence type="ECO:0000259" key="5">
    <source>
        <dbReference type="PROSITE" id="PS50850"/>
    </source>
</evidence>
<proteinExistence type="predicted"/>
<dbReference type="InterPro" id="IPR020846">
    <property type="entry name" value="MFS_dom"/>
</dbReference>
<protein>
    <submittedName>
        <fullName evidence="6">MFS transporter</fullName>
    </submittedName>
</protein>
<dbReference type="Gene3D" id="1.20.1250.20">
    <property type="entry name" value="MFS general substrate transporter like domains"/>
    <property type="match status" value="1"/>
</dbReference>
<feature type="transmembrane region" description="Helical" evidence="4">
    <location>
        <begin position="219"/>
        <end position="242"/>
    </location>
</feature>
<feature type="transmembrane region" description="Helical" evidence="4">
    <location>
        <begin position="136"/>
        <end position="157"/>
    </location>
</feature>
<feature type="transmembrane region" description="Helical" evidence="4">
    <location>
        <begin position="254"/>
        <end position="273"/>
    </location>
</feature>